<evidence type="ECO:0000256" key="1">
    <source>
        <dbReference type="ARBA" id="ARBA00022630"/>
    </source>
</evidence>
<accession>A0ABP9LJE8</accession>
<dbReference type="Proteomes" id="UP001499910">
    <property type="component" value="Unassembled WGS sequence"/>
</dbReference>
<name>A0ABP9LJE8_9RHOB</name>
<dbReference type="EMBL" id="BAABHW010000004">
    <property type="protein sequence ID" value="GAA5077666.1"/>
    <property type="molecule type" value="Genomic_DNA"/>
</dbReference>
<sequence>MSTPNIAAAKAALSHIEQDENPATIRSKSRDFFWYSPVLKEKMDHLEADFVVNPKSEEEVIEILRVCYAHDVPVTTRGAGTGNYGQAMPMRGGCVMHMKNMASVKEIAPGRVVTEPGIVVKELDAQTRAHSGQELRMMPSTFATATIGGFVAGGSGGIGSCTWGALRDFGNIIRLRVVTMEEEPRVVELTGDELPRVSHAFGTNGIITEIEMPLAPAYDWTELLVAFDDFPDAAKFAEGVANQDGILIKLATVIEAPIGKSYFQRIAPHVEEGTNLVILLVAPHSVEGLKTFMEAEEVPGAIIYDSTDNDWPRTPGALAEYTWNHTTLRALKVDPSITYLQVRYRYPDHMELVEKVRAEFGAEVLQHLEVMRENGKVMFAGLPIVAFSTPERLEEIIRIHEEMGCMIFNPHRYTLEEGGRQSTDARQLNFKREADPKGLLNPGKMIAWDDPDFDYATMYDYPAMTPKPEAAE</sequence>
<keyword evidence="1" id="KW-0285">Flavoprotein</keyword>
<dbReference type="InterPro" id="IPR016164">
    <property type="entry name" value="FAD-linked_Oxase-like_C"/>
</dbReference>
<reference evidence="5" key="1">
    <citation type="journal article" date="2019" name="Int. J. Syst. Evol. Microbiol.">
        <title>The Global Catalogue of Microorganisms (GCM) 10K type strain sequencing project: providing services to taxonomists for standard genome sequencing and annotation.</title>
        <authorList>
            <consortium name="The Broad Institute Genomics Platform"/>
            <consortium name="The Broad Institute Genome Sequencing Center for Infectious Disease"/>
            <person name="Wu L."/>
            <person name="Ma J."/>
        </authorList>
    </citation>
    <scope>NUCLEOTIDE SEQUENCE [LARGE SCALE GENOMIC DNA]</scope>
    <source>
        <strain evidence="5">JCM 18015</strain>
    </source>
</reference>
<dbReference type="InterPro" id="IPR006094">
    <property type="entry name" value="Oxid_FAD_bind_N"/>
</dbReference>
<keyword evidence="5" id="KW-1185">Reference proteome</keyword>
<dbReference type="SUPFAM" id="SSF55103">
    <property type="entry name" value="FAD-linked oxidases, C-terminal domain"/>
    <property type="match status" value="1"/>
</dbReference>
<dbReference type="RefSeq" id="WP_259549590.1">
    <property type="nucleotide sequence ID" value="NZ_BAABHW010000004.1"/>
</dbReference>
<evidence type="ECO:0000313" key="4">
    <source>
        <dbReference type="EMBL" id="GAA5077666.1"/>
    </source>
</evidence>
<protein>
    <submittedName>
        <fullName evidence="4">FAD-binding oxidoreductase</fullName>
    </submittedName>
</protein>
<dbReference type="PANTHER" id="PTHR11748">
    <property type="entry name" value="D-LACTATE DEHYDROGENASE"/>
    <property type="match status" value="1"/>
</dbReference>
<dbReference type="InterPro" id="IPR036318">
    <property type="entry name" value="FAD-bd_PCMH-like_sf"/>
</dbReference>
<dbReference type="SUPFAM" id="SSF56176">
    <property type="entry name" value="FAD-binding/transporter-associated domain-like"/>
    <property type="match status" value="1"/>
</dbReference>
<evidence type="ECO:0000313" key="5">
    <source>
        <dbReference type="Proteomes" id="UP001499910"/>
    </source>
</evidence>
<feature type="domain" description="FAD-binding PCMH-type" evidence="3">
    <location>
        <begin position="43"/>
        <end position="217"/>
    </location>
</feature>
<organism evidence="4 5">
    <name type="scientific">[Roseibacterium] beibuensis</name>
    <dbReference type="NCBI Taxonomy" id="1193142"/>
    <lineage>
        <taxon>Bacteria</taxon>
        <taxon>Pseudomonadati</taxon>
        <taxon>Pseudomonadota</taxon>
        <taxon>Alphaproteobacteria</taxon>
        <taxon>Rhodobacterales</taxon>
        <taxon>Roseobacteraceae</taxon>
        <taxon>Roseicyclus</taxon>
    </lineage>
</organism>
<dbReference type="Pfam" id="PF01565">
    <property type="entry name" value="FAD_binding_4"/>
    <property type="match status" value="1"/>
</dbReference>
<dbReference type="Gene3D" id="3.30.465.10">
    <property type="match status" value="1"/>
</dbReference>
<proteinExistence type="predicted"/>
<evidence type="ECO:0000259" key="3">
    <source>
        <dbReference type="PROSITE" id="PS51387"/>
    </source>
</evidence>
<comment type="caution">
    <text evidence="4">The sequence shown here is derived from an EMBL/GenBank/DDBJ whole genome shotgun (WGS) entry which is preliminary data.</text>
</comment>
<gene>
    <name evidence="4" type="ORF">GCM10023209_28090</name>
</gene>
<evidence type="ECO:0000256" key="2">
    <source>
        <dbReference type="ARBA" id="ARBA00022827"/>
    </source>
</evidence>
<keyword evidence="2" id="KW-0274">FAD</keyword>
<dbReference type="PROSITE" id="PS51387">
    <property type="entry name" value="FAD_PCMH"/>
    <property type="match status" value="1"/>
</dbReference>
<dbReference type="InterPro" id="IPR016166">
    <property type="entry name" value="FAD-bd_PCMH"/>
</dbReference>
<dbReference type="InterPro" id="IPR016169">
    <property type="entry name" value="FAD-bd_PCMH_sub2"/>
</dbReference>
<dbReference type="PANTHER" id="PTHR11748:SF119">
    <property type="entry name" value="D-2-HYDROXYGLUTARATE DEHYDROGENASE"/>
    <property type="match status" value="1"/>
</dbReference>